<proteinExistence type="predicted"/>
<protein>
    <submittedName>
        <fullName evidence="2">Uncharacterized protein</fullName>
    </submittedName>
</protein>
<name>A0A6J4HPE6_9ACTN</name>
<evidence type="ECO:0000313" key="2">
    <source>
        <dbReference type="EMBL" id="CAA9229795.1"/>
    </source>
</evidence>
<evidence type="ECO:0000256" key="1">
    <source>
        <dbReference type="SAM" id="MobiDB-lite"/>
    </source>
</evidence>
<feature type="non-terminal residue" evidence="2">
    <location>
        <position position="1"/>
    </location>
</feature>
<gene>
    <name evidence="2" type="ORF">AVDCRST_MAG20-1182</name>
</gene>
<feature type="compositionally biased region" description="Basic residues" evidence="1">
    <location>
        <begin position="40"/>
        <end position="55"/>
    </location>
</feature>
<feature type="non-terminal residue" evidence="2">
    <location>
        <position position="81"/>
    </location>
</feature>
<sequence length="81" mass="9170">DAEGERRRGMARRAQRVGPSPRSRAPRDPGAARPGPRPPRQPRPRRRPRCAVHRARAADGERRHGLRPLPVPLVVRPERTV</sequence>
<organism evidence="2">
    <name type="scientific">uncultured Acidimicrobiales bacterium</name>
    <dbReference type="NCBI Taxonomy" id="310071"/>
    <lineage>
        <taxon>Bacteria</taxon>
        <taxon>Bacillati</taxon>
        <taxon>Actinomycetota</taxon>
        <taxon>Acidimicrobiia</taxon>
        <taxon>Acidimicrobiales</taxon>
        <taxon>environmental samples</taxon>
    </lineage>
</organism>
<accession>A0A6J4HPE6</accession>
<feature type="region of interest" description="Disordered" evidence="1">
    <location>
        <begin position="1"/>
        <end position="67"/>
    </location>
</feature>
<dbReference type="EMBL" id="CADCSY010000046">
    <property type="protein sequence ID" value="CAA9229795.1"/>
    <property type="molecule type" value="Genomic_DNA"/>
</dbReference>
<dbReference type="AlphaFoldDB" id="A0A6J4HPE6"/>
<feature type="compositionally biased region" description="Low complexity" evidence="1">
    <location>
        <begin position="19"/>
        <end position="34"/>
    </location>
</feature>
<reference evidence="2" key="1">
    <citation type="submission" date="2020-02" db="EMBL/GenBank/DDBJ databases">
        <authorList>
            <person name="Meier V. D."/>
        </authorList>
    </citation>
    <scope>NUCLEOTIDE SEQUENCE</scope>
    <source>
        <strain evidence="2">AVDCRST_MAG20</strain>
    </source>
</reference>